<dbReference type="PANTHER" id="PTHR10039">
    <property type="entry name" value="AMELOGENIN"/>
    <property type="match status" value="1"/>
</dbReference>
<dbReference type="Gene3D" id="3.40.50.300">
    <property type="entry name" value="P-loop containing nucleotide triphosphate hydrolases"/>
    <property type="match status" value="1"/>
</dbReference>
<evidence type="ECO:0000313" key="4">
    <source>
        <dbReference type="EMBL" id="KAK0716077.1"/>
    </source>
</evidence>
<dbReference type="InterPro" id="IPR036770">
    <property type="entry name" value="Ankyrin_rpt-contain_sf"/>
</dbReference>
<dbReference type="Pfam" id="PF24883">
    <property type="entry name" value="NPHP3_N"/>
    <property type="match status" value="1"/>
</dbReference>
<dbReference type="SUPFAM" id="SSF48403">
    <property type="entry name" value="Ankyrin repeat"/>
    <property type="match status" value="1"/>
</dbReference>
<comment type="caution">
    <text evidence="4">The sequence shown here is derived from an EMBL/GenBank/DDBJ whole genome shotgun (WGS) entry which is preliminary data.</text>
</comment>
<feature type="domain" description="Nephrocystin 3-like N-terminal" evidence="3">
    <location>
        <begin position="195"/>
        <end position="350"/>
    </location>
</feature>
<dbReference type="PROSITE" id="PS50088">
    <property type="entry name" value="ANK_REPEAT"/>
    <property type="match status" value="1"/>
</dbReference>
<keyword evidence="5" id="KW-1185">Reference proteome</keyword>
<dbReference type="Proteomes" id="UP001172102">
    <property type="component" value="Unassembled WGS sequence"/>
</dbReference>
<organism evidence="4 5">
    <name type="scientific">Lasiosphaeris hirsuta</name>
    <dbReference type="NCBI Taxonomy" id="260670"/>
    <lineage>
        <taxon>Eukaryota</taxon>
        <taxon>Fungi</taxon>
        <taxon>Dikarya</taxon>
        <taxon>Ascomycota</taxon>
        <taxon>Pezizomycotina</taxon>
        <taxon>Sordariomycetes</taxon>
        <taxon>Sordariomycetidae</taxon>
        <taxon>Sordariales</taxon>
        <taxon>Lasiosphaeriaceae</taxon>
        <taxon>Lasiosphaeris</taxon>
    </lineage>
</organism>
<dbReference type="PANTHER" id="PTHR10039:SF16">
    <property type="entry name" value="GPI INOSITOL-DEACYLASE"/>
    <property type="match status" value="1"/>
</dbReference>
<evidence type="ECO:0000259" key="3">
    <source>
        <dbReference type="Pfam" id="PF24883"/>
    </source>
</evidence>
<proteinExistence type="predicted"/>
<dbReference type="AlphaFoldDB" id="A0AA40DWE4"/>
<dbReference type="EMBL" id="JAUKUA010000004">
    <property type="protein sequence ID" value="KAK0716077.1"/>
    <property type="molecule type" value="Genomic_DNA"/>
</dbReference>
<name>A0AA40DWE4_9PEZI</name>
<feature type="repeat" description="ANK" evidence="2">
    <location>
        <begin position="814"/>
        <end position="836"/>
    </location>
</feature>
<dbReference type="PROSITE" id="PS50297">
    <property type="entry name" value="ANK_REP_REGION"/>
    <property type="match status" value="1"/>
</dbReference>
<evidence type="ECO:0000256" key="1">
    <source>
        <dbReference type="ARBA" id="ARBA00022737"/>
    </source>
</evidence>
<accession>A0AA40DWE4</accession>
<dbReference type="InterPro" id="IPR027417">
    <property type="entry name" value="P-loop_NTPase"/>
</dbReference>
<keyword evidence="2" id="KW-0040">ANK repeat</keyword>
<dbReference type="InterPro" id="IPR056884">
    <property type="entry name" value="NPHP3-like_N"/>
</dbReference>
<evidence type="ECO:0000313" key="5">
    <source>
        <dbReference type="Proteomes" id="UP001172102"/>
    </source>
</evidence>
<gene>
    <name evidence="4" type="ORF">B0H67DRAFT_256751</name>
</gene>
<evidence type="ECO:0000256" key="2">
    <source>
        <dbReference type="PROSITE-ProRule" id="PRU00023"/>
    </source>
</evidence>
<reference evidence="4" key="1">
    <citation type="submission" date="2023-06" db="EMBL/GenBank/DDBJ databases">
        <title>Genome-scale phylogeny and comparative genomics of the fungal order Sordariales.</title>
        <authorList>
            <consortium name="Lawrence Berkeley National Laboratory"/>
            <person name="Hensen N."/>
            <person name="Bonometti L."/>
            <person name="Westerberg I."/>
            <person name="Brannstrom I.O."/>
            <person name="Guillou S."/>
            <person name="Cros-Aarteil S."/>
            <person name="Calhoun S."/>
            <person name="Haridas S."/>
            <person name="Kuo A."/>
            <person name="Mondo S."/>
            <person name="Pangilinan J."/>
            <person name="Riley R."/>
            <person name="Labutti K."/>
            <person name="Andreopoulos B."/>
            <person name="Lipzen A."/>
            <person name="Chen C."/>
            <person name="Yanf M."/>
            <person name="Daum C."/>
            <person name="Ng V."/>
            <person name="Clum A."/>
            <person name="Steindorff A."/>
            <person name="Ohm R."/>
            <person name="Martin F."/>
            <person name="Silar P."/>
            <person name="Natvig D."/>
            <person name="Lalanne C."/>
            <person name="Gautier V."/>
            <person name="Ament-Velasquez S.L."/>
            <person name="Kruys A."/>
            <person name="Hutchinson M.I."/>
            <person name="Powell A.J."/>
            <person name="Barry K."/>
            <person name="Miller A.N."/>
            <person name="Grigoriev I.V."/>
            <person name="Debuchy R."/>
            <person name="Gladieux P."/>
            <person name="Thoren M.H."/>
            <person name="Johannesson H."/>
        </authorList>
    </citation>
    <scope>NUCLEOTIDE SEQUENCE</scope>
    <source>
        <strain evidence="4">SMH4607-1</strain>
    </source>
</reference>
<dbReference type="Gene3D" id="1.25.40.20">
    <property type="entry name" value="Ankyrin repeat-containing domain"/>
    <property type="match status" value="1"/>
</dbReference>
<protein>
    <recommendedName>
        <fullName evidence="3">Nephrocystin 3-like N-terminal domain-containing protein</fullName>
    </recommendedName>
</protein>
<dbReference type="InterPro" id="IPR002110">
    <property type="entry name" value="Ankyrin_rpt"/>
</dbReference>
<keyword evidence="1" id="KW-0677">Repeat</keyword>
<sequence length="1242" mass="139750">MASETIGFIGFAIDVCERLVTYYKKWAAYHEDISDMIAKLDSFIELQKQFQHGFAIGRFQLELLNESSRVMVKLTKSTSDLEKKLDEIGDSSILPGLSGKISSKMRRLLYPFRKSTILRIEEIIEDSAEDVHDLMIKTCQIYGADNNRALNQLIDSWEAANLRSEFKDIFSAMAVGVEILQPKQSQYRTRRLQSTCKWATESDTYKQWKQGNSRSLFLSGVEGCGKSMLCAAIVDDLETTTLPSEAVVAAHFFDATSRRTTSLMSALASITFQLCCGLGDDAAAAILAEIRNKRSQTYQQYEATTEDLRHAFKITMMQAAGCNRRVYIVVDGLNEADEIEAVRGWLETELFKTDGIAMWLLSDRKDPRLEQGNLLKLFTAPLELGRTEISSDLWLYIQDHIRVLSRNIGKEKKQELLDHLMQKSEGLSFRYVDCFFNVLKNRRVDSNAELGDAMKTLPDGIFALYDCIMDDIKTLCPDKARNLLEWLLVAQRPLRLEEIRDAIAVERSGDAILFNPERRPSKDGILDICPHLVAAYSKDFWDAKTRQVVTSGTLQLSSNIVREYLLSLHFQSLYSDVFRFSVEICQRHVAECCALFLQEQARFSVESPDTLRGFISDWKSGIDPDPAEHVDGNMTLTYQAKAKLGFVRRDVFDDFPILSYVAPYWPVHVGECIRLEGFPLTLTRVMHVLVSEEMLSRAWGLYYHEVPFCSVVDVRRPESGSETYQRYKDACVRYVSAYSTIIGKVPPLYAAIYFGWEVAVRWMLDNHFMYDGSSYDPVISSPLQLAVLRRFSNIVQDLVDAGCKGNEKGKPGLNGRTPMQAAVAAGDVDIIRILAEPLQASPEELYKAWSGPGAYLARQNGGQSTMDAVLSTLAPPFDARWVRQVLQERLWFAGKEDSTMDYLIDKARQLTEDSTSIVTPRGIAFAAKNAALFERLLPYAEIDTKSFNIVIQETAVQLGRMMAPRDQLMADIVLKLLLRSEVPLNIQPETLGVLAIHGYRKALSVLLKVGLGATPELTVELAAFDNTIQTTALLHPGLIDIYDDQYPTMTELLFSATSRVPLRGELACYLADWLVLRRTLAPAGVKPPILVLDPPAAIMWQSAPNWKEMSDTDEPRPWGLGLVAHGPDDGNMEVGGLKISKIDDLEAPLWKFVRENMETHGEGDLNIAPLFEERSWWPAGSGRLSDVWLCKLDDGGLIELRIWQHARVAKRNRDGMRLCGGVKEGVISTPDFSSWKQGEVEG</sequence>